<accession>F3FZR6</accession>
<comment type="caution">
    <text evidence="2">The sequence shown here is derived from an EMBL/GenBank/DDBJ whole genome shotgun (WGS) entry which is preliminary data.</text>
</comment>
<organism evidence="2 3">
    <name type="scientific">Pseudomonas syringae pv. japonica str. M301072</name>
    <dbReference type="NCBI Taxonomy" id="629262"/>
    <lineage>
        <taxon>Bacteria</taxon>
        <taxon>Pseudomonadati</taxon>
        <taxon>Pseudomonadota</taxon>
        <taxon>Gammaproteobacteria</taxon>
        <taxon>Pseudomonadales</taxon>
        <taxon>Pseudomonadaceae</taxon>
        <taxon>Pseudomonas</taxon>
        <taxon>Pseudomonas syringae</taxon>
    </lineage>
</organism>
<dbReference type="EMBL" id="AEAH01003944">
    <property type="protein sequence ID" value="EGH35708.1"/>
    <property type="molecule type" value="Genomic_DNA"/>
</dbReference>
<name>F3FZR6_PSESX</name>
<dbReference type="Proteomes" id="UP000004471">
    <property type="component" value="Unassembled WGS sequence"/>
</dbReference>
<feature type="region of interest" description="Disordered" evidence="1">
    <location>
        <begin position="1"/>
        <end position="41"/>
    </location>
</feature>
<feature type="compositionally biased region" description="Basic and acidic residues" evidence="1">
    <location>
        <begin position="30"/>
        <end position="41"/>
    </location>
</feature>
<feature type="non-terminal residue" evidence="2">
    <location>
        <position position="1"/>
    </location>
</feature>
<sequence>SRASRPQIWRNVNGQLLRRTPSAETKACCHQRDQDNRYPQA</sequence>
<evidence type="ECO:0000313" key="2">
    <source>
        <dbReference type="EMBL" id="EGH35708.1"/>
    </source>
</evidence>
<feature type="non-terminal residue" evidence="2">
    <location>
        <position position="41"/>
    </location>
</feature>
<protein>
    <submittedName>
        <fullName evidence="2">Uncharacterized protein</fullName>
    </submittedName>
</protein>
<gene>
    <name evidence="2" type="ORF">PSYJA_44426</name>
</gene>
<feature type="compositionally biased region" description="Polar residues" evidence="1">
    <location>
        <begin position="1"/>
        <end position="14"/>
    </location>
</feature>
<evidence type="ECO:0000256" key="1">
    <source>
        <dbReference type="SAM" id="MobiDB-lite"/>
    </source>
</evidence>
<evidence type="ECO:0000313" key="3">
    <source>
        <dbReference type="Proteomes" id="UP000004471"/>
    </source>
</evidence>
<proteinExistence type="predicted"/>
<reference evidence="2 3" key="1">
    <citation type="journal article" date="2011" name="PLoS Pathog.">
        <title>Dynamic evolution of pathogenicity revealed by sequencing and comparative genomics of 19 Pseudomonas syringae isolates.</title>
        <authorList>
            <person name="Baltrus D.A."/>
            <person name="Nishimura M.T."/>
            <person name="Romanchuk A."/>
            <person name="Chang J.H."/>
            <person name="Mukhtar M.S."/>
            <person name="Cherkis K."/>
            <person name="Roach J."/>
            <person name="Grant S.R."/>
            <person name="Jones C.D."/>
            <person name="Dangl J.L."/>
        </authorList>
    </citation>
    <scope>NUCLEOTIDE SEQUENCE [LARGE SCALE GENOMIC DNA]</scope>
    <source>
        <strain evidence="3">M301072PT</strain>
    </source>
</reference>
<dbReference type="HOGENOM" id="CLU_3281719_0_0_6"/>
<dbReference type="AlphaFoldDB" id="F3FZR6"/>